<proteinExistence type="predicted"/>
<keyword evidence="1" id="KW-0175">Coiled coil</keyword>
<dbReference type="RefSeq" id="XP_033576179.1">
    <property type="nucleotide sequence ID" value="XM_033720201.1"/>
</dbReference>
<feature type="coiled-coil region" evidence="1">
    <location>
        <begin position="202"/>
        <end position="271"/>
    </location>
</feature>
<organism evidence="2">
    <name type="scientific">Mytilinidion resinicola</name>
    <dbReference type="NCBI Taxonomy" id="574789"/>
    <lineage>
        <taxon>Eukaryota</taxon>
        <taxon>Fungi</taxon>
        <taxon>Dikarya</taxon>
        <taxon>Ascomycota</taxon>
        <taxon>Pezizomycotina</taxon>
        <taxon>Dothideomycetes</taxon>
        <taxon>Pleosporomycetidae</taxon>
        <taxon>Mytilinidiales</taxon>
        <taxon>Mytilinidiaceae</taxon>
        <taxon>Mytilinidion</taxon>
    </lineage>
</organism>
<keyword evidence="3" id="KW-1185">Reference proteome</keyword>
<dbReference type="OrthoDB" id="10503301at2759"/>
<evidence type="ECO:0000313" key="3">
    <source>
        <dbReference type="Proteomes" id="UP000504636"/>
    </source>
</evidence>
<dbReference type="GeneID" id="54461094"/>
<dbReference type="EMBL" id="MU003702">
    <property type="protein sequence ID" value="KAF2809215.1"/>
    <property type="molecule type" value="Genomic_DNA"/>
</dbReference>
<evidence type="ECO:0000313" key="2">
    <source>
        <dbReference type="EMBL" id="KAF2809215.1"/>
    </source>
</evidence>
<gene>
    <name evidence="2 4" type="ORF">BDZ99DRAFT_463996</name>
</gene>
<accession>A0A6A6YMK6</accession>
<sequence>MDPVSDTSTTAAWESRSTYEFGTAAVFSSPAQAEPIDFSFKPASASTPSRIPALEVEVRTLREAFIANTAESKQLRETIAARDKTIASLSEQEAMVFTKGLELRRLRMEIKARDEIIAELPKTVKVSKCCCDGLQKELQKCQEELEAKDKKIIEIKVFNKKEVAAKDRHIESQKKQHRADVEGLNKRIKALDVVIDNKDLAIQAEAKLHRDLKVKLQNKEREANALTKKVAEMTKEAARLSKLKEKTWQKLDTSRAVATELEQKLKHEEETRHLQVRKGIEEVVAPVYSMSGSELKANDLLYETVQAKDKKIEELQSEIAALNISADLMAESEEKLRKQLAERSAQNLDTNANFTVVQGKKGAKGKKPKPAANKFQALQEPDDPPVNFHGFCGASLVCMKY</sequence>
<reference evidence="4" key="2">
    <citation type="submission" date="2020-04" db="EMBL/GenBank/DDBJ databases">
        <authorList>
            <consortium name="NCBI Genome Project"/>
        </authorList>
    </citation>
    <scope>NUCLEOTIDE SEQUENCE</scope>
    <source>
        <strain evidence="4">CBS 304.34</strain>
    </source>
</reference>
<feature type="coiled-coil region" evidence="1">
    <location>
        <begin position="298"/>
        <end position="332"/>
    </location>
</feature>
<reference evidence="4" key="3">
    <citation type="submission" date="2025-04" db="UniProtKB">
        <authorList>
            <consortium name="RefSeq"/>
        </authorList>
    </citation>
    <scope>IDENTIFICATION</scope>
    <source>
        <strain evidence="4">CBS 304.34</strain>
    </source>
</reference>
<protein>
    <submittedName>
        <fullName evidence="2 4">Uncharacterized protein</fullName>
    </submittedName>
</protein>
<reference evidence="2 4" key="1">
    <citation type="journal article" date="2020" name="Stud. Mycol.">
        <title>101 Dothideomycetes genomes: a test case for predicting lifestyles and emergence of pathogens.</title>
        <authorList>
            <person name="Haridas S."/>
            <person name="Albert R."/>
            <person name="Binder M."/>
            <person name="Bloem J."/>
            <person name="Labutti K."/>
            <person name="Salamov A."/>
            <person name="Andreopoulos B."/>
            <person name="Baker S."/>
            <person name="Barry K."/>
            <person name="Bills G."/>
            <person name="Bluhm B."/>
            <person name="Cannon C."/>
            <person name="Castanera R."/>
            <person name="Culley D."/>
            <person name="Daum C."/>
            <person name="Ezra D."/>
            <person name="Gonzalez J."/>
            <person name="Henrissat B."/>
            <person name="Kuo A."/>
            <person name="Liang C."/>
            <person name="Lipzen A."/>
            <person name="Lutzoni F."/>
            <person name="Magnuson J."/>
            <person name="Mondo S."/>
            <person name="Nolan M."/>
            <person name="Ohm R."/>
            <person name="Pangilinan J."/>
            <person name="Park H.-J."/>
            <person name="Ramirez L."/>
            <person name="Alfaro M."/>
            <person name="Sun H."/>
            <person name="Tritt A."/>
            <person name="Yoshinaga Y."/>
            <person name="Zwiers L.-H."/>
            <person name="Turgeon B."/>
            <person name="Goodwin S."/>
            <person name="Spatafora J."/>
            <person name="Crous P."/>
            <person name="Grigoriev I."/>
        </authorList>
    </citation>
    <scope>NUCLEOTIDE SEQUENCE</scope>
    <source>
        <strain evidence="2 4">CBS 304.34</strain>
    </source>
</reference>
<evidence type="ECO:0000313" key="4">
    <source>
        <dbReference type="RefSeq" id="XP_033576179.1"/>
    </source>
</evidence>
<dbReference type="AlphaFoldDB" id="A0A6A6YMK6"/>
<evidence type="ECO:0000256" key="1">
    <source>
        <dbReference type="SAM" id="Coils"/>
    </source>
</evidence>
<dbReference type="Proteomes" id="UP000504636">
    <property type="component" value="Unplaced"/>
</dbReference>
<name>A0A6A6YMK6_9PEZI</name>